<evidence type="ECO:0000313" key="2">
    <source>
        <dbReference type="EMBL" id="KAH9329478.1"/>
    </source>
</evidence>
<feature type="non-terminal residue" evidence="2">
    <location>
        <position position="1"/>
    </location>
</feature>
<dbReference type="EMBL" id="JAHRHJ020000001">
    <property type="protein sequence ID" value="KAH9329478.1"/>
    <property type="molecule type" value="Genomic_DNA"/>
</dbReference>
<gene>
    <name evidence="2" type="ORF">KI387_001586</name>
</gene>
<feature type="transmembrane region" description="Helical" evidence="1">
    <location>
        <begin position="12"/>
        <end position="33"/>
    </location>
</feature>
<dbReference type="AlphaFoldDB" id="A0AA38LLL6"/>
<keyword evidence="3" id="KW-1185">Reference proteome</keyword>
<protein>
    <submittedName>
        <fullName evidence="2">Uncharacterized protein</fullName>
    </submittedName>
</protein>
<name>A0AA38LLL6_TAXCH</name>
<dbReference type="Proteomes" id="UP000824469">
    <property type="component" value="Unassembled WGS sequence"/>
</dbReference>
<proteinExistence type="predicted"/>
<evidence type="ECO:0000256" key="1">
    <source>
        <dbReference type="SAM" id="Phobius"/>
    </source>
</evidence>
<keyword evidence="1" id="KW-1133">Transmembrane helix</keyword>
<reference evidence="2 3" key="1">
    <citation type="journal article" date="2021" name="Nat. Plants">
        <title>The Taxus genome provides insights into paclitaxel biosynthesis.</title>
        <authorList>
            <person name="Xiong X."/>
            <person name="Gou J."/>
            <person name="Liao Q."/>
            <person name="Li Y."/>
            <person name="Zhou Q."/>
            <person name="Bi G."/>
            <person name="Li C."/>
            <person name="Du R."/>
            <person name="Wang X."/>
            <person name="Sun T."/>
            <person name="Guo L."/>
            <person name="Liang H."/>
            <person name="Lu P."/>
            <person name="Wu Y."/>
            <person name="Zhang Z."/>
            <person name="Ro D.K."/>
            <person name="Shang Y."/>
            <person name="Huang S."/>
            <person name="Yan J."/>
        </authorList>
    </citation>
    <scope>NUCLEOTIDE SEQUENCE [LARGE SCALE GENOMIC DNA]</scope>
    <source>
        <strain evidence="2">Ta-2019</strain>
    </source>
</reference>
<sequence length="95" mass="10668">LDKMGTHLSPSSLSFAAVQRVIMAIPVVFYLMLISPSSFKHLFRWFPVLLIVSFFEVVAFICYLKSLESLLVSYAIAAKRSNVLLSVIVGRVVFK</sequence>
<evidence type="ECO:0000313" key="3">
    <source>
        <dbReference type="Proteomes" id="UP000824469"/>
    </source>
</evidence>
<comment type="caution">
    <text evidence="2">The sequence shown here is derived from an EMBL/GenBank/DDBJ whole genome shotgun (WGS) entry which is preliminary data.</text>
</comment>
<feature type="transmembrane region" description="Helical" evidence="1">
    <location>
        <begin position="45"/>
        <end position="66"/>
    </location>
</feature>
<organism evidence="2 3">
    <name type="scientific">Taxus chinensis</name>
    <name type="common">Chinese yew</name>
    <name type="synonym">Taxus wallichiana var. chinensis</name>
    <dbReference type="NCBI Taxonomy" id="29808"/>
    <lineage>
        <taxon>Eukaryota</taxon>
        <taxon>Viridiplantae</taxon>
        <taxon>Streptophyta</taxon>
        <taxon>Embryophyta</taxon>
        <taxon>Tracheophyta</taxon>
        <taxon>Spermatophyta</taxon>
        <taxon>Pinopsida</taxon>
        <taxon>Pinidae</taxon>
        <taxon>Conifers II</taxon>
        <taxon>Cupressales</taxon>
        <taxon>Taxaceae</taxon>
        <taxon>Taxus</taxon>
    </lineage>
</organism>
<keyword evidence="1" id="KW-0812">Transmembrane</keyword>
<accession>A0AA38LLL6</accession>
<feature type="non-terminal residue" evidence="2">
    <location>
        <position position="95"/>
    </location>
</feature>
<keyword evidence="1" id="KW-0472">Membrane</keyword>